<accession>A0A3P7QMC8</accession>
<dbReference type="EMBL" id="UYRU01080805">
    <property type="protein sequence ID" value="VDN31399.1"/>
    <property type="molecule type" value="Genomic_DNA"/>
</dbReference>
<dbReference type="InterPro" id="IPR036404">
    <property type="entry name" value="Jacalin-like_lectin_dom_sf"/>
</dbReference>
<dbReference type="Gene3D" id="2.100.10.30">
    <property type="entry name" value="Jacalin-like lectin domain"/>
    <property type="match status" value="1"/>
</dbReference>
<dbReference type="AlphaFoldDB" id="A0A3P7QMC8"/>
<feature type="non-terminal residue" evidence="1">
    <location>
        <position position="1"/>
    </location>
</feature>
<name>A0A3P7QMC8_DIBLA</name>
<reference evidence="1 2" key="1">
    <citation type="submission" date="2018-11" db="EMBL/GenBank/DDBJ databases">
        <authorList>
            <consortium name="Pathogen Informatics"/>
        </authorList>
    </citation>
    <scope>NUCLEOTIDE SEQUENCE [LARGE SCALE GENOMIC DNA]</scope>
</reference>
<organism evidence="1 2">
    <name type="scientific">Dibothriocephalus latus</name>
    <name type="common">Fish tapeworm</name>
    <name type="synonym">Diphyllobothrium latum</name>
    <dbReference type="NCBI Taxonomy" id="60516"/>
    <lineage>
        <taxon>Eukaryota</taxon>
        <taxon>Metazoa</taxon>
        <taxon>Spiralia</taxon>
        <taxon>Lophotrochozoa</taxon>
        <taxon>Platyhelminthes</taxon>
        <taxon>Cestoda</taxon>
        <taxon>Eucestoda</taxon>
        <taxon>Diphyllobothriidea</taxon>
        <taxon>Diphyllobothriidae</taxon>
        <taxon>Dibothriocephalus</taxon>
    </lineage>
</organism>
<gene>
    <name evidence="1" type="ORF">DILT_LOCUS15743</name>
</gene>
<evidence type="ECO:0000313" key="1">
    <source>
        <dbReference type="EMBL" id="VDN31399.1"/>
    </source>
</evidence>
<keyword evidence="2" id="KW-1185">Reference proteome</keyword>
<sequence length="158" mass="17256">QDFQVPPGDVIEGVHIRHGWLIDQITFVTRGGVHLGPCGLSMGGNVSELSMKDSTCFSPYTAEPSPRTSRTWRNRIAYDAAPVDNADSESSSSTLSSQDPAPALVALHGFEYVKIANQGMVFWNNVRFCYSALDFDAVKPKMPILPSPDVLASLHYTL</sequence>
<protein>
    <submittedName>
        <fullName evidence="1">Uncharacterized protein</fullName>
    </submittedName>
</protein>
<dbReference type="SUPFAM" id="SSF51101">
    <property type="entry name" value="Mannose-binding lectins"/>
    <property type="match status" value="1"/>
</dbReference>
<evidence type="ECO:0000313" key="2">
    <source>
        <dbReference type="Proteomes" id="UP000281553"/>
    </source>
</evidence>
<proteinExistence type="predicted"/>
<dbReference type="Proteomes" id="UP000281553">
    <property type="component" value="Unassembled WGS sequence"/>
</dbReference>
<dbReference type="OrthoDB" id="6225202at2759"/>